<protein>
    <submittedName>
        <fullName evidence="1">Uncharacterized protein</fullName>
    </submittedName>
</protein>
<evidence type="ECO:0000313" key="1">
    <source>
        <dbReference type="EMBL" id="MBY72340.1"/>
    </source>
</evidence>
<proteinExistence type="predicted"/>
<reference evidence="1" key="1">
    <citation type="submission" date="2018-04" db="EMBL/GenBank/DDBJ databases">
        <title>Transcriptome assembly of Sipha flava.</title>
        <authorList>
            <person name="Scully E.D."/>
            <person name="Geib S.M."/>
            <person name="Palmer N.A."/>
            <person name="Koch K."/>
            <person name="Bradshaw J."/>
            <person name="Heng-Moss T."/>
            <person name="Sarath G."/>
        </authorList>
    </citation>
    <scope>NUCLEOTIDE SEQUENCE</scope>
</reference>
<accession>A0A2S2Q406</accession>
<dbReference type="AlphaFoldDB" id="A0A2S2Q406"/>
<dbReference type="EMBL" id="GGMS01003137">
    <property type="protein sequence ID" value="MBY72340.1"/>
    <property type="molecule type" value="Transcribed_RNA"/>
</dbReference>
<name>A0A2S2Q406_9HEMI</name>
<gene>
    <name evidence="1" type="ORF">g.117245</name>
</gene>
<organism evidence="1">
    <name type="scientific">Sipha flava</name>
    <name type="common">yellow sugarcane aphid</name>
    <dbReference type="NCBI Taxonomy" id="143950"/>
    <lineage>
        <taxon>Eukaryota</taxon>
        <taxon>Metazoa</taxon>
        <taxon>Ecdysozoa</taxon>
        <taxon>Arthropoda</taxon>
        <taxon>Hexapoda</taxon>
        <taxon>Insecta</taxon>
        <taxon>Pterygota</taxon>
        <taxon>Neoptera</taxon>
        <taxon>Paraneoptera</taxon>
        <taxon>Hemiptera</taxon>
        <taxon>Sternorrhyncha</taxon>
        <taxon>Aphidomorpha</taxon>
        <taxon>Aphidoidea</taxon>
        <taxon>Aphididae</taxon>
        <taxon>Sipha</taxon>
    </lineage>
</organism>
<dbReference type="OrthoDB" id="6594538at2759"/>
<sequence length="123" mass="14690">MTISSTIYAHKNIHKYTRKSSDVSTVNQIDHILIQNRSSIHDVRSFRVANCNTNYYLVIAKFKFKLSIREYTKNKMTKKFDVEWLEIESVQEKYIETITKELEKTRSLTCTVKTKWQQVQKHN</sequence>